<dbReference type="PANTHER" id="PTHR38107">
    <property type="match status" value="1"/>
</dbReference>
<dbReference type="HAMAP" id="MF_04110">
    <property type="entry name" value="ENDOLYSIN_T4"/>
    <property type="match status" value="1"/>
</dbReference>
<accession>A0A1M6MED4</accession>
<evidence type="ECO:0000256" key="6">
    <source>
        <dbReference type="ARBA" id="ARBA00023295"/>
    </source>
</evidence>
<comment type="catalytic activity">
    <reaction evidence="1 7">
        <text>Hydrolysis of (1-&gt;4)-beta-linkages between N-acetylmuramic acid and N-acetyl-D-glucosamine residues in a peptidoglycan and between N-acetyl-D-glucosamine residues in chitodextrins.</text>
        <dbReference type="EC" id="3.2.1.17"/>
    </reaction>
</comment>
<evidence type="ECO:0000256" key="3">
    <source>
        <dbReference type="ARBA" id="ARBA00022638"/>
    </source>
</evidence>
<dbReference type="Pfam" id="PF00959">
    <property type="entry name" value="Phage_lysozyme"/>
    <property type="match status" value="1"/>
</dbReference>
<dbReference type="STRING" id="1121322.SAMN02745136_00968"/>
<keyword evidence="9" id="KW-1185">Reference proteome</keyword>
<evidence type="ECO:0000256" key="1">
    <source>
        <dbReference type="ARBA" id="ARBA00000632"/>
    </source>
</evidence>
<keyword evidence="4 7" id="KW-0378">Hydrolase</keyword>
<dbReference type="GO" id="GO:0031640">
    <property type="term" value="P:killing of cells of another organism"/>
    <property type="evidence" value="ECO:0007669"/>
    <property type="project" value="UniProtKB-KW"/>
</dbReference>
<organism evidence="8 9">
    <name type="scientific">Anaerocolumna jejuensis DSM 15929</name>
    <dbReference type="NCBI Taxonomy" id="1121322"/>
    <lineage>
        <taxon>Bacteria</taxon>
        <taxon>Bacillati</taxon>
        <taxon>Bacillota</taxon>
        <taxon>Clostridia</taxon>
        <taxon>Lachnospirales</taxon>
        <taxon>Lachnospiraceae</taxon>
        <taxon>Anaerocolumna</taxon>
    </lineage>
</organism>
<dbReference type="RefSeq" id="WP_073273463.1">
    <property type="nucleotide sequence ID" value="NZ_FRAC01000007.1"/>
</dbReference>
<dbReference type="InterPro" id="IPR023346">
    <property type="entry name" value="Lysozyme-like_dom_sf"/>
</dbReference>
<dbReference type="Proteomes" id="UP000184386">
    <property type="component" value="Unassembled WGS sequence"/>
</dbReference>
<dbReference type="InterPro" id="IPR051018">
    <property type="entry name" value="Bacteriophage_GH24"/>
</dbReference>
<proteinExistence type="inferred from homology"/>
<reference evidence="8 9" key="1">
    <citation type="submission" date="2016-11" db="EMBL/GenBank/DDBJ databases">
        <authorList>
            <person name="Jaros S."/>
            <person name="Januszkiewicz K."/>
            <person name="Wedrychowicz H."/>
        </authorList>
    </citation>
    <scope>NUCLEOTIDE SEQUENCE [LARGE SCALE GENOMIC DNA]</scope>
    <source>
        <strain evidence="8 9">DSM 15929</strain>
    </source>
</reference>
<evidence type="ECO:0000256" key="4">
    <source>
        <dbReference type="ARBA" id="ARBA00022801"/>
    </source>
</evidence>
<dbReference type="GO" id="GO:0042742">
    <property type="term" value="P:defense response to bacterium"/>
    <property type="evidence" value="ECO:0007669"/>
    <property type="project" value="UniProtKB-KW"/>
</dbReference>
<dbReference type="AlphaFoldDB" id="A0A1M6MED4"/>
<dbReference type="InterPro" id="IPR033907">
    <property type="entry name" value="Endolysin_autolysin"/>
</dbReference>
<evidence type="ECO:0000313" key="8">
    <source>
        <dbReference type="EMBL" id="SHJ81723.1"/>
    </source>
</evidence>
<keyword evidence="6 7" id="KW-0326">Glycosidase</keyword>
<dbReference type="InterPro" id="IPR023347">
    <property type="entry name" value="Lysozyme_dom_sf"/>
</dbReference>
<evidence type="ECO:0000256" key="7">
    <source>
        <dbReference type="RuleBase" id="RU003788"/>
    </source>
</evidence>
<dbReference type="EMBL" id="FRAC01000007">
    <property type="protein sequence ID" value="SHJ81723.1"/>
    <property type="molecule type" value="Genomic_DNA"/>
</dbReference>
<dbReference type="GO" id="GO:0003796">
    <property type="term" value="F:lysozyme activity"/>
    <property type="evidence" value="ECO:0007669"/>
    <property type="project" value="UniProtKB-EC"/>
</dbReference>
<name>A0A1M6MED4_9FIRM</name>
<dbReference type="Gene3D" id="1.10.530.40">
    <property type="match status" value="1"/>
</dbReference>
<gene>
    <name evidence="8" type="ORF">SAMN02745136_00968</name>
</gene>
<evidence type="ECO:0000313" key="9">
    <source>
        <dbReference type="Proteomes" id="UP000184386"/>
    </source>
</evidence>
<evidence type="ECO:0000256" key="2">
    <source>
        <dbReference type="ARBA" id="ARBA00022529"/>
    </source>
</evidence>
<dbReference type="EC" id="3.2.1.17" evidence="7"/>
<dbReference type="CDD" id="cd00737">
    <property type="entry name" value="lyz_endolysin_autolysin"/>
    <property type="match status" value="1"/>
</dbReference>
<keyword evidence="5" id="KW-1035">Host cytoplasm</keyword>
<keyword evidence="3 7" id="KW-0081">Bacteriolytic enzyme</keyword>
<dbReference type="GO" id="GO:0016998">
    <property type="term" value="P:cell wall macromolecule catabolic process"/>
    <property type="evidence" value="ECO:0007669"/>
    <property type="project" value="InterPro"/>
</dbReference>
<dbReference type="InterPro" id="IPR034690">
    <property type="entry name" value="Endolysin_T4_type"/>
</dbReference>
<keyword evidence="2 7" id="KW-0929">Antimicrobial</keyword>
<dbReference type="SUPFAM" id="SSF53955">
    <property type="entry name" value="Lysozyme-like"/>
    <property type="match status" value="1"/>
</dbReference>
<sequence length="216" mass="24060">MSKKTSKAGIALLKQFEGCRLKAYKALATEKYYTIGYGHYGADVKPGMTITLAQAEAMLKNDLKSYERTVNNYVIVEITQNMFDSLVSFSYNCGGAALTKSTLLAKLNSKDYIGAADQFMEWNKSGGNVVPGLTERRAKERELFLKGFCDKPKARITKTTAKPSEVRWIQWKLGEKSDGVWGEKTAAAVRAKRKSLGWAETSGYICTLNLIKKLEK</sequence>
<dbReference type="GO" id="GO:0009253">
    <property type="term" value="P:peptidoglycan catabolic process"/>
    <property type="evidence" value="ECO:0007669"/>
    <property type="project" value="InterPro"/>
</dbReference>
<dbReference type="OrthoDB" id="529831at2"/>
<dbReference type="PANTHER" id="PTHR38107:SF3">
    <property type="entry name" value="LYSOZYME RRRD-RELATED"/>
    <property type="match status" value="1"/>
</dbReference>
<dbReference type="InterPro" id="IPR002196">
    <property type="entry name" value="Glyco_hydro_24"/>
</dbReference>
<comment type="similarity">
    <text evidence="7">Belongs to the glycosyl hydrolase 24 family.</text>
</comment>
<evidence type="ECO:0000256" key="5">
    <source>
        <dbReference type="ARBA" id="ARBA00023200"/>
    </source>
</evidence>
<protein>
    <recommendedName>
        <fullName evidence="7">Lysozyme</fullName>
        <ecNumber evidence="7">3.2.1.17</ecNumber>
    </recommendedName>
</protein>